<dbReference type="NCBIfam" id="TIGR04382">
    <property type="entry name" value="myo_inos_iolC_N"/>
    <property type="match status" value="1"/>
</dbReference>
<dbReference type="InterPro" id="IPR029056">
    <property type="entry name" value="Ribokinase-like"/>
</dbReference>
<dbReference type="GO" id="GO:0047590">
    <property type="term" value="F:5-dehydro-2-deoxygluconokinase activity"/>
    <property type="evidence" value="ECO:0007669"/>
    <property type="project" value="UniProtKB-EC"/>
</dbReference>
<name>A0ABU4AQQ8_9HYPH</name>
<dbReference type="RefSeq" id="WP_317562375.1">
    <property type="nucleotide sequence ID" value="NZ_JAWLIP010000011.1"/>
</dbReference>
<evidence type="ECO:0000313" key="6">
    <source>
        <dbReference type="Proteomes" id="UP001185659"/>
    </source>
</evidence>
<sequence>MKQLIQAIERGRFAVFGRAGMDMFATPQGVKAENAETFLADLGGSSANICAGLCKLGMQSALVTSVSDDTVGRFCTNRLRHYGVDTQYVKVIGGEHRVSLAVYESTMDDFQLCIYRNNAVDFQVTEEDVDRVNYADFGALITAGTVFAAEPSRSSTFRAFENAREAGLPVIFDIDYRPYSWPSAEVASDVLTCAGEQSDLIVGNDEEFGFMAGGIEKGLNKARELAAKGKMVIYKMGHEGAITLVGDEEIRTGIYPVTAIKPNGAGDSFIAGLLAGIAEGRPLREAVLRGSACASMVVSQPGCAPAMPTTAQLEDFLADHPGPTET</sequence>
<feature type="domain" description="Carbohydrate kinase PfkB" evidence="4">
    <location>
        <begin position="14"/>
        <end position="309"/>
    </location>
</feature>
<dbReference type="InterPro" id="IPR002173">
    <property type="entry name" value="Carboh/pur_kinase_PfkB_CS"/>
</dbReference>
<dbReference type="InterPro" id="IPR050306">
    <property type="entry name" value="PfkB_Carbo_kinase"/>
</dbReference>
<evidence type="ECO:0000256" key="2">
    <source>
        <dbReference type="ARBA" id="ARBA00022679"/>
    </source>
</evidence>
<comment type="similarity">
    <text evidence="1">Belongs to the carbohydrate kinase PfkB family.</text>
</comment>
<reference evidence="5 6" key="1">
    <citation type="submission" date="2023-10" db="EMBL/GenBank/DDBJ databases">
        <authorList>
            <person name="Venkata Ramana C."/>
            <person name="Sasikala C."/>
            <person name="Dhurka M."/>
        </authorList>
    </citation>
    <scope>NUCLEOTIDE SEQUENCE [LARGE SCALE GENOMIC DNA]</scope>
    <source>
        <strain evidence="5 6">KCTC 32151</strain>
    </source>
</reference>
<keyword evidence="3" id="KW-0418">Kinase</keyword>
<dbReference type="InterPro" id="IPR011611">
    <property type="entry name" value="PfkB_dom"/>
</dbReference>
<dbReference type="Gene3D" id="3.40.1190.20">
    <property type="match status" value="1"/>
</dbReference>
<gene>
    <name evidence="5" type="primary">iolC</name>
    <name evidence="5" type="ORF">R2G56_20020</name>
</gene>
<evidence type="ECO:0000313" key="5">
    <source>
        <dbReference type="EMBL" id="MDV6228580.1"/>
    </source>
</evidence>
<dbReference type="CDD" id="cd01166">
    <property type="entry name" value="KdgK"/>
    <property type="match status" value="1"/>
</dbReference>
<dbReference type="Pfam" id="PF00294">
    <property type="entry name" value="PfkB"/>
    <property type="match status" value="1"/>
</dbReference>
<proteinExistence type="inferred from homology"/>
<keyword evidence="6" id="KW-1185">Reference proteome</keyword>
<comment type="caution">
    <text evidence="5">The sequence shown here is derived from an EMBL/GenBank/DDBJ whole genome shotgun (WGS) entry which is preliminary data.</text>
</comment>
<dbReference type="PANTHER" id="PTHR43085:SF49">
    <property type="entry name" value="5-DEHYDRO-2-DEOXYGLUCONOKINASE"/>
    <property type="match status" value="1"/>
</dbReference>
<dbReference type="InterPro" id="IPR030830">
    <property type="entry name" value="Myo_inos_IolC"/>
</dbReference>
<dbReference type="SUPFAM" id="SSF53613">
    <property type="entry name" value="Ribokinase-like"/>
    <property type="match status" value="1"/>
</dbReference>
<dbReference type="EC" id="2.7.1.92" evidence="5"/>
<keyword evidence="2 5" id="KW-0808">Transferase</keyword>
<dbReference type="PROSITE" id="PS00584">
    <property type="entry name" value="PFKB_KINASES_2"/>
    <property type="match status" value="1"/>
</dbReference>
<evidence type="ECO:0000259" key="4">
    <source>
        <dbReference type="Pfam" id="PF00294"/>
    </source>
</evidence>
<accession>A0ABU4AQQ8</accession>
<dbReference type="Proteomes" id="UP001185659">
    <property type="component" value="Unassembled WGS sequence"/>
</dbReference>
<evidence type="ECO:0000256" key="3">
    <source>
        <dbReference type="ARBA" id="ARBA00022777"/>
    </source>
</evidence>
<evidence type="ECO:0000256" key="1">
    <source>
        <dbReference type="ARBA" id="ARBA00010688"/>
    </source>
</evidence>
<dbReference type="PANTHER" id="PTHR43085">
    <property type="entry name" value="HEXOKINASE FAMILY MEMBER"/>
    <property type="match status" value="1"/>
</dbReference>
<dbReference type="EMBL" id="JAWLIP010000011">
    <property type="protein sequence ID" value="MDV6228580.1"/>
    <property type="molecule type" value="Genomic_DNA"/>
</dbReference>
<protein>
    <submittedName>
        <fullName evidence="5">5-dehydro-2-deoxygluconokinase</fullName>
        <ecNumber evidence="5">2.7.1.92</ecNumber>
    </submittedName>
</protein>
<organism evidence="5 6">
    <name type="scientific">Nitratireductor aquimarinus</name>
    <dbReference type="NCBI Taxonomy" id="889300"/>
    <lineage>
        <taxon>Bacteria</taxon>
        <taxon>Pseudomonadati</taxon>
        <taxon>Pseudomonadota</taxon>
        <taxon>Alphaproteobacteria</taxon>
        <taxon>Hyphomicrobiales</taxon>
        <taxon>Phyllobacteriaceae</taxon>
        <taxon>Nitratireductor</taxon>
    </lineage>
</organism>